<comment type="similarity">
    <text evidence="2">Belongs to the class-I pyridoxal-phosphate-dependent aminotransferase family.</text>
</comment>
<comment type="subunit">
    <text evidence="3">Homodimer.</text>
</comment>
<evidence type="ECO:0000256" key="3">
    <source>
        <dbReference type="ARBA" id="ARBA00011738"/>
    </source>
</evidence>
<evidence type="ECO:0000256" key="4">
    <source>
        <dbReference type="ARBA" id="ARBA00022576"/>
    </source>
</evidence>
<dbReference type="FunFam" id="3.40.640.10:FF:000066">
    <property type="entry name" value="Aspartate aminotransferase"/>
    <property type="match status" value="1"/>
</dbReference>
<dbReference type="EMBL" id="ML978082">
    <property type="protein sequence ID" value="KAF2008605.1"/>
    <property type="molecule type" value="Genomic_DNA"/>
</dbReference>
<dbReference type="Gene3D" id="3.40.640.10">
    <property type="entry name" value="Type I PLP-dependent aspartate aminotransferase-like (Major domain)"/>
    <property type="match status" value="1"/>
</dbReference>
<comment type="cofactor">
    <cofactor evidence="1">
        <name>pyridoxal 5'-phosphate</name>
        <dbReference type="ChEBI" id="CHEBI:597326"/>
    </cofactor>
</comment>
<dbReference type="PANTHER" id="PTHR11879:SF55">
    <property type="entry name" value="GLUTAMATE OXALOACETATE TRANSAMINASE 1, ISOFORM B"/>
    <property type="match status" value="1"/>
</dbReference>
<organism evidence="8 9">
    <name type="scientific">Aaosphaeria arxii CBS 175.79</name>
    <dbReference type="NCBI Taxonomy" id="1450172"/>
    <lineage>
        <taxon>Eukaryota</taxon>
        <taxon>Fungi</taxon>
        <taxon>Dikarya</taxon>
        <taxon>Ascomycota</taxon>
        <taxon>Pezizomycotina</taxon>
        <taxon>Dothideomycetes</taxon>
        <taxon>Pleosporomycetidae</taxon>
        <taxon>Pleosporales</taxon>
        <taxon>Pleosporales incertae sedis</taxon>
        <taxon>Aaosphaeria</taxon>
    </lineage>
</organism>
<dbReference type="InterPro" id="IPR015422">
    <property type="entry name" value="PyrdxlP-dep_Trfase_small"/>
</dbReference>
<dbReference type="AlphaFoldDB" id="A0A6A5X6G1"/>
<dbReference type="RefSeq" id="XP_033376944.1">
    <property type="nucleotide sequence ID" value="XM_033525541.1"/>
</dbReference>
<dbReference type="InterPro" id="IPR004839">
    <property type="entry name" value="Aminotransferase_I/II_large"/>
</dbReference>
<dbReference type="GO" id="GO:0006532">
    <property type="term" value="P:aspartate biosynthetic process"/>
    <property type="evidence" value="ECO:0007669"/>
    <property type="project" value="TreeGrafter"/>
</dbReference>
<evidence type="ECO:0000256" key="5">
    <source>
        <dbReference type="ARBA" id="ARBA00022679"/>
    </source>
</evidence>
<evidence type="ECO:0000259" key="7">
    <source>
        <dbReference type="Pfam" id="PF00155"/>
    </source>
</evidence>
<keyword evidence="4 8" id="KW-0032">Aminotransferase</keyword>
<evidence type="ECO:0000313" key="9">
    <source>
        <dbReference type="Proteomes" id="UP000799778"/>
    </source>
</evidence>
<keyword evidence="9" id="KW-1185">Reference proteome</keyword>
<dbReference type="Proteomes" id="UP000799778">
    <property type="component" value="Unassembled WGS sequence"/>
</dbReference>
<dbReference type="InterPro" id="IPR015424">
    <property type="entry name" value="PyrdxlP-dep_Trfase"/>
</dbReference>
<proteinExistence type="inferred from homology"/>
<dbReference type="GeneID" id="54282938"/>
<evidence type="ECO:0000256" key="1">
    <source>
        <dbReference type="ARBA" id="ARBA00001933"/>
    </source>
</evidence>
<dbReference type="InterPro" id="IPR000796">
    <property type="entry name" value="Asp_trans"/>
</dbReference>
<feature type="domain" description="Aminotransferase class I/classII large" evidence="7">
    <location>
        <begin position="36"/>
        <end position="371"/>
    </location>
</feature>
<dbReference type="PRINTS" id="PR00799">
    <property type="entry name" value="TRANSAMINASE"/>
</dbReference>
<dbReference type="InterPro" id="IPR015421">
    <property type="entry name" value="PyrdxlP-dep_Trfase_major"/>
</dbReference>
<dbReference type="SUPFAM" id="SSF53383">
    <property type="entry name" value="PLP-dependent transferases"/>
    <property type="match status" value="1"/>
</dbReference>
<sequence length="398" mass="44596">MVVTSTSEDFFAQVAYIPPDAIFDLTKKYIADFHPRKVNLGQGTYKDEDGNPWILPAVTEAKDRIRDANHEYLPILGLATFRKLATELVLAKDSPAIAQQRVASCQALSGTGALHLAGELLFRALGSEVPVYITKPTWSNHRQVFSTVGFKVRDFKYYDDDTGVFDFPSVLETLQSAPPRSIFIFHASAHNPSGCDPTRDQWKQIAQIVRERNLFPVFDAAYLGITSGDYDYDAFAIRYFINECGLQAAVCCSFAKNMGLYGERTGLVSFITQSPASAKAVESTLEQITRGEISNPPAFGARIVSEVLSDELLRFEWASNLRIMSSRIAQMRKELHKELVRLNTPGDWSRVVNQRGMFCILGLSREQVLHLRAGLNFHNVQYTAQAIDKTLRRESGRL</sequence>
<name>A0A6A5X6G1_9PLEO</name>
<dbReference type="OrthoDB" id="6752799at2759"/>
<dbReference type="GO" id="GO:0005829">
    <property type="term" value="C:cytosol"/>
    <property type="evidence" value="ECO:0007669"/>
    <property type="project" value="TreeGrafter"/>
</dbReference>
<gene>
    <name evidence="8" type="ORF">BU24DRAFT_402819</name>
</gene>
<keyword evidence="6" id="KW-0663">Pyridoxal phosphate</keyword>
<dbReference type="Gene3D" id="3.90.1150.10">
    <property type="entry name" value="Aspartate Aminotransferase, domain 1"/>
    <property type="match status" value="1"/>
</dbReference>
<dbReference type="GO" id="GO:0030170">
    <property type="term" value="F:pyridoxal phosphate binding"/>
    <property type="evidence" value="ECO:0007669"/>
    <property type="project" value="InterPro"/>
</dbReference>
<accession>A0A6A5X6G1</accession>
<dbReference type="GO" id="GO:0004069">
    <property type="term" value="F:L-aspartate:2-oxoglutarate aminotransferase activity"/>
    <property type="evidence" value="ECO:0007669"/>
    <property type="project" value="TreeGrafter"/>
</dbReference>
<keyword evidence="5 8" id="KW-0808">Transferase</keyword>
<reference evidence="8" key="1">
    <citation type="journal article" date="2020" name="Stud. Mycol.">
        <title>101 Dothideomycetes genomes: a test case for predicting lifestyles and emergence of pathogens.</title>
        <authorList>
            <person name="Haridas S."/>
            <person name="Albert R."/>
            <person name="Binder M."/>
            <person name="Bloem J."/>
            <person name="Labutti K."/>
            <person name="Salamov A."/>
            <person name="Andreopoulos B."/>
            <person name="Baker S."/>
            <person name="Barry K."/>
            <person name="Bills G."/>
            <person name="Bluhm B."/>
            <person name="Cannon C."/>
            <person name="Castanera R."/>
            <person name="Culley D."/>
            <person name="Daum C."/>
            <person name="Ezra D."/>
            <person name="Gonzalez J."/>
            <person name="Henrissat B."/>
            <person name="Kuo A."/>
            <person name="Liang C."/>
            <person name="Lipzen A."/>
            <person name="Lutzoni F."/>
            <person name="Magnuson J."/>
            <person name="Mondo S."/>
            <person name="Nolan M."/>
            <person name="Ohm R."/>
            <person name="Pangilinan J."/>
            <person name="Park H.-J."/>
            <person name="Ramirez L."/>
            <person name="Alfaro M."/>
            <person name="Sun H."/>
            <person name="Tritt A."/>
            <person name="Yoshinaga Y."/>
            <person name="Zwiers L.-H."/>
            <person name="Turgeon B."/>
            <person name="Goodwin S."/>
            <person name="Spatafora J."/>
            <person name="Crous P."/>
            <person name="Grigoriev I."/>
        </authorList>
    </citation>
    <scope>NUCLEOTIDE SEQUENCE</scope>
    <source>
        <strain evidence="8">CBS 175.79</strain>
    </source>
</reference>
<evidence type="ECO:0000256" key="2">
    <source>
        <dbReference type="ARBA" id="ARBA00007441"/>
    </source>
</evidence>
<dbReference type="CDD" id="cd00609">
    <property type="entry name" value="AAT_like"/>
    <property type="match status" value="1"/>
</dbReference>
<evidence type="ECO:0000256" key="6">
    <source>
        <dbReference type="ARBA" id="ARBA00022898"/>
    </source>
</evidence>
<dbReference type="PANTHER" id="PTHR11879">
    <property type="entry name" value="ASPARTATE AMINOTRANSFERASE"/>
    <property type="match status" value="1"/>
</dbReference>
<dbReference type="Pfam" id="PF00155">
    <property type="entry name" value="Aminotran_1_2"/>
    <property type="match status" value="1"/>
</dbReference>
<evidence type="ECO:0000313" key="8">
    <source>
        <dbReference type="EMBL" id="KAF2008605.1"/>
    </source>
</evidence>
<protein>
    <submittedName>
        <fullName evidence="8">Putative aspartate aminotransferase</fullName>
    </submittedName>
</protein>